<evidence type="ECO:0000313" key="7">
    <source>
        <dbReference type="EMBL" id="QDL38938.1"/>
    </source>
</evidence>
<accession>A0A515DEU8</accession>
<protein>
    <recommendedName>
        <fullName evidence="6">SURF1-like protein</fullName>
    </recommendedName>
</protein>
<gene>
    <name evidence="7" type="ORF">EUB48_17800</name>
</gene>
<evidence type="ECO:0000256" key="3">
    <source>
        <dbReference type="ARBA" id="ARBA00022692"/>
    </source>
</evidence>
<proteinExistence type="inferred from homology"/>
<feature type="transmembrane region" description="Helical" evidence="6">
    <location>
        <begin position="214"/>
        <end position="234"/>
    </location>
</feature>
<comment type="caution">
    <text evidence="6">Lacks conserved residue(s) required for the propagation of feature annotation.</text>
</comment>
<dbReference type="InterPro" id="IPR045214">
    <property type="entry name" value="Surf1/Surf4"/>
</dbReference>
<reference evidence="7 8" key="1">
    <citation type="submission" date="2019-01" db="EMBL/GenBank/DDBJ databases">
        <title>Genomic insights into a novel species Rhodoferax sp.</title>
        <authorList>
            <person name="Jin L."/>
        </authorList>
    </citation>
    <scope>NUCLEOTIDE SEQUENCE [LARGE SCALE GENOMIC DNA]</scope>
    <source>
        <strain evidence="7 8">CHu59-6-5</strain>
    </source>
</reference>
<comment type="subcellular location">
    <subcellularLocation>
        <location evidence="6">Cell membrane</location>
        <topology evidence="6">Multi-pass membrane protein</topology>
    </subcellularLocation>
    <subcellularLocation>
        <location evidence="1">Membrane</location>
    </subcellularLocation>
</comment>
<sequence length="247" mass="28057">MTARSSLLRFWLLSLCALIGIGVTLSLGRWQLSRAAQKEELQRQIHQGKIRETIDTRELLATKNIASELYRPVTLRGTWLAHRTVFLDNREMDEKAGFFVITPLQLEHSEAVILVQRGWALRNFLDRTALPRVDTPAGPVQVSGRIAPPPSKLFEFKGADTGVIRQNLDLPQFRIETGLRLLDVTVLQTGAPSEGLQRNWPPVNSGVETNYGYAFQWFSLSGLIAILYVWFQIVRRFIAPTRRRPPV</sequence>
<dbReference type="PANTHER" id="PTHR23427">
    <property type="entry name" value="SURFEIT LOCUS PROTEIN"/>
    <property type="match status" value="1"/>
</dbReference>
<dbReference type="CDD" id="cd06662">
    <property type="entry name" value="SURF1"/>
    <property type="match status" value="1"/>
</dbReference>
<dbReference type="AlphaFoldDB" id="A0A515DEU8"/>
<dbReference type="PROSITE" id="PS50895">
    <property type="entry name" value="SURF1"/>
    <property type="match status" value="1"/>
</dbReference>
<dbReference type="EMBL" id="CP035503">
    <property type="protein sequence ID" value="QDL38938.1"/>
    <property type="molecule type" value="Genomic_DNA"/>
</dbReference>
<keyword evidence="5 6" id="KW-0472">Membrane</keyword>
<dbReference type="GO" id="GO:0005886">
    <property type="term" value="C:plasma membrane"/>
    <property type="evidence" value="ECO:0007669"/>
    <property type="project" value="UniProtKB-SubCell"/>
</dbReference>
<evidence type="ECO:0000313" key="8">
    <source>
        <dbReference type="Proteomes" id="UP000316798"/>
    </source>
</evidence>
<comment type="similarity">
    <text evidence="2 6">Belongs to the SURF1 family.</text>
</comment>
<keyword evidence="3 6" id="KW-0812">Transmembrane</keyword>
<keyword evidence="6" id="KW-1003">Cell membrane</keyword>
<dbReference type="OrthoDB" id="9789940at2"/>
<dbReference type="KEGG" id="rhf:EUB48_17800"/>
<evidence type="ECO:0000256" key="1">
    <source>
        <dbReference type="ARBA" id="ARBA00004370"/>
    </source>
</evidence>
<keyword evidence="4 6" id="KW-1133">Transmembrane helix</keyword>
<evidence type="ECO:0000256" key="2">
    <source>
        <dbReference type="ARBA" id="ARBA00007165"/>
    </source>
</evidence>
<organism evidence="7 8">
    <name type="scientific">Rhodoferax sediminis</name>
    <dbReference type="NCBI Taxonomy" id="2509614"/>
    <lineage>
        <taxon>Bacteria</taxon>
        <taxon>Pseudomonadati</taxon>
        <taxon>Pseudomonadota</taxon>
        <taxon>Betaproteobacteria</taxon>
        <taxon>Burkholderiales</taxon>
        <taxon>Comamonadaceae</taxon>
        <taxon>Rhodoferax</taxon>
    </lineage>
</organism>
<dbReference type="Proteomes" id="UP000316798">
    <property type="component" value="Chromosome"/>
</dbReference>
<evidence type="ECO:0000256" key="6">
    <source>
        <dbReference type="RuleBase" id="RU363076"/>
    </source>
</evidence>
<evidence type="ECO:0000256" key="5">
    <source>
        <dbReference type="ARBA" id="ARBA00023136"/>
    </source>
</evidence>
<name>A0A515DEU8_9BURK</name>
<keyword evidence="8" id="KW-1185">Reference proteome</keyword>
<dbReference type="PANTHER" id="PTHR23427:SF2">
    <property type="entry name" value="SURFEIT LOCUS PROTEIN 1"/>
    <property type="match status" value="1"/>
</dbReference>
<dbReference type="Pfam" id="PF02104">
    <property type="entry name" value="SURF1"/>
    <property type="match status" value="1"/>
</dbReference>
<dbReference type="InterPro" id="IPR002994">
    <property type="entry name" value="Surf1/Shy1"/>
</dbReference>
<evidence type="ECO:0000256" key="4">
    <source>
        <dbReference type="ARBA" id="ARBA00022989"/>
    </source>
</evidence>